<protein>
    <submittedName>
        <fullName evidence="2">Uncharacterized protein</fullName>
    </submittedName>
</protein>
<feature type="transmembrane region" description="Helical" evidence="1">
    <location>
        <begin position="45"/>
        <end position="63"/>
    </location>
</feature>
<evidence type="ECO:0000313" key="3">
    <source>
        <dbReference type="Proteomes" id="UP001209803"/>
    </source>
</evidence>
<keyword evidence="1" id="KW-0812">Transmembrane</keyword>
<evidence type="ECO:0000313" key="2">
    <source>
        <dbReference type="EMBL" id="WFE91392.1"/>
    </source>
</evidence>
<evidence type="ECO:0000256" key="1">
    <source>
        <dbReference type="SAM" id="Phobius"/>
    </source>
</evidence>
<dbReference type="RefSeq" id="WP_265683778.1">
    <property type="nucleotide sequence ID" value="NZ_CP120863.1"/>
</dbReference>
<gene>
    <name evidence="2" type="ORF">K1718_08550</name>
</gene>
<proteinExistence type="predicted"/>
<keyword evidence="1" id="KW-0472">Membrane</keyword>
<sequence>MNTMNSYLETGKTALRRCGAALAGIAGLLVGGLLVSAFATLGLAIIGIGAVAMSILLAASALAPGEDKKVATS</sequence>
<dbReference type="EMBL" id="CP120863">
    <property type="protein sequence ID" value="WFE91392.1"/>
    <property type="molecule type" value="Genomic_DNA"/>
</dbReference>
<organism evidence="2 3">
    <name type="scientific">Roseibium porphyridii</name>
    <dbReference type="NCBI Taxonomy" id="2866279"/>
    <lineage>
        <taxon>Bacteria</taxon>
        <taxon>Pseudomonadati</taxon>
        <taxon>Pseudomonadota</taxon>
        <taxon>Alphaproteobacteria</taxon>
        <taxon>Hyphomicrobiales</taxon>
        <taxon>Stappiaceae</taxon>
        <taxon>Roseibium</taxon>
    </lineage>
</organism>
<keyword evidence="3" id="KW-1185">Reference proteome</keyword>
<name>A0ABY8F7C0_9HYPH</name>
<dbReference type="Proteomes" id="UP001209803">
    <property type="component" value="Chromosome"/>
</dbReference>
<accession>A0ABY8F7C0</accession>
<reference evidence="2 3" key="1">
    <citation type="submission" date="2023-03" db="EMBL/GenBank/DDBJ databases">
        <title>Roseibium porphyridii sp. nov. and Roseibium rhodosorbium sp. nov. isolated from marine algae, Porphyridium cruentum and Rhodosorus marinus, respectively.</title>
        <authorList>
            <person name="Lee M.W."/>
            <person name="Choi B.J."/>
            <person name="Lee J.K."/>
            <person name="Choi D.G."/>
            <person name="Baek J.H."/>
            <person name="Bayburt H."/>
            <person name="Kim J.M."/>
            <person name="Han D.M."/>
            <person name="Kim K.H."/>
            <person name="Jeon C.O."/>
        </authorList>
    </citation>
    <scope>NUCLEOTIDE SEQUENCE [LARGE SCALE GENOMIC DNA]</scope>
    <source>
        <strain evidence="2 3">KMA01</strain>
    </source>
</reference>
<feature type="transmembrane region" description="Helical" evidence="1">
    <location>
        <begin position="20"/>
        <end position="39"/>
    </location>
</feature>
<keyword evidence="1" id="KW-1133">Transmembrane helix</keyword>